<evidence type="ECO:0000256" key="1">
    <source>
        <dbReference type="SAM" id="Coils"/>
    </source>
</evidence>
<name>A0ABN3CMW3_9BURK</name>
<proteinExistence type="predicted"/>
<reference evidence="2 3" key="1">
    <citation type="journal article" date="2015" name="Genome Announc.">
        <title>Genome Sequences of Two Pandoraea pnomenusa Isolates Recovered 11 Months Apart from a Cystic Fibrosis Patient.</title>
        <authorList>
            <person name="Ee R."/>
            <person name="Ambrose M."/>
            <person name="Lazenby J."/>
            <person name="Williams P."/>
            <person name="Chan K.G."/>
            <person name="Roddam L."/>
        </authorList>
    </citation>
    <scope>NUCLEOTIDE SEQUENCE [LARGE SCALE GENOMIC DNA]</scope>
    <source>
        <strain evidence="2 3">6399</strain>
    </source>
</reference>
<gene>
    <name evidence="2" type="ORF">PI93_019505</name>
</gene>
<accession>A0ABN3CMW3</accession>
<protein>
    <recommendedName>
        <fullName evidence="4">Flagellar FliJ protein</fullName>
    </recommendedName>
</protein>
<dbReference type="Proteomes" id="UP000035080">
    <property type="component" value="Chromosome"/>
</dbReference>
<sequence length="153" mass="17665">MYSRDKHAQLAGLCGLGQVRVRRALNDLHLARSNVQALKQRLNDIERSIVELDRERESLFEQHRGITSREGLFSLRRRAGMLELRRIDLSLTRVQLDSNIEIAVREESLAQTAVAAARRERDKLDHVSRLWQKEEKIHMHLKEEINGTGGIPV</sequence>
<evidence type="ECO:0000313" key="2">
    <source>
        <dbReference type="EMBL" id="QHF14598.1"/>
    </source>
</evidence>
<organism evidence="2 3">
    <name type="scientific">Pandoraea fibrosis</name>
    <dbReference type="NCBI Taxonomy" id="1891094"/>
    <lineage>
        <taxon>Bacteria</taxon>
        <taxon>Pseudomonadati</taxon>
        <taxon>Pseudomonadota</taxon>
        <taxon>Betaproteobacteria</taxon>
        <taxon>Burkholderiales</taxon>
        <taxon>Burkholderiaceae</taxon>
        <taxon>Pandoraea</taxon>
    </lineage>
</organism>
<evidence type="ECO:0000313" key="3">
    <source>
        <dbReference type="Proteomes" id="UP000035080"/>
    </source>
</evidence>
<dbReference type="EMBL" id="CP047385">
    <property type="protein sequence ID" value="QHF14598.1"/>
    <property type="molecule type" value="Genomic_DNA"/>
</dbReference>
<feature type="coiled-coil region" evidence="1">
    <location>
        <begin position="21"/>
        <end position="62"/>
    </location>
</feature>
<evidence type="ECO:0008006" key="4">
    <source>
        <dbReference type="Google" id="ProtNLM"/>
    </source>
</evidence>
<keyword evidence="3" id="KW-1185">Reference proteome</keyword>
<dbReference type="RefSeq" id="WP_039369429.1">
    <property type="nucleotide sequence ID" value="NZ_CP047385.1"/>
</dbReference>
<keyword evidence="1" id="KW-0175">Coiled coil</keyword>